<dbReference type="RefSeq" id="XP_016604113.1">
    <property type="nucleotide sequence ID" value="XM_016756618.1"/>
</dbReference>
<dbReference type="Proteomes" id="UP000053201">
    <property type="component" value="Unassembled WGS sequence"/>
</dbReference>
<name>A0A0L0H5V0_SPIPD</name>
<dbReference type="VEuPathDB" id="FungiDB:SPPG_08464"/>
<dbReference type="EMBL" id="KQ257471">
    <property type="protein sequence ID" value="KNC96073.1"/>
    <property type="molecule type" value="Genomic_DNA"/>
</dbReference>
<proteinExistence type="predicted"/>
<organism evidence="1 2">
    <name type="scientific">Spizellomyces punctatus (strain DAOM BR117)</name>
    <dbReference type="NCBI Taxonomy" id="645134"/>
    <lineage>
        <taxon>Eukaryota</taxon>
        <taxon>Fungi</taxon>
        <taxon>Fungi incertae sedis</taxon>
        <taxon>Chytridiomycota</taxon>
        <taxon>Chytridiomycota incertae sedis</taxon>
        <taxon>Chytridiomycetes</taxon>
        <taxon>Spizellomycetales</taxon>
        <taxon>Spizellomycetaceae</taxon>
        <taxon>Spizellomyces</taxon>
    </lineage>
</organism>
<dbReference type="AlphaFoldDB" id="A0A0L0H5V0"/>
<dbReference type="OrthoDB" id="2125232at2759"/>
<dbReference type="GeneID" id="27691628"/>
<sequence>MRGSSIHRSPDAIEPFRQEVDQILSVRCGSLQGTTSDVVHGRPYPAAYADLVQDVLDDKQYESALRIIDAFASSRYFPPTSILFALFSLSTLPRCLSEGIPQAAVAILQQVLKVHGSAPFYQLFSGPTSDDEQTATGKVLWDVTADAWGLWQTGITECLPGLAKVQQGRMVMNFLLELVRTDIGLAFHKDSIGTSLVATLLGRHRKINMSSAVEVISSMLQFELADSEVLRTAAQWVSELSLLVFADHIEMKSFLRMFTPTLRSLDRPRLYEFLEYLPFSHLKVALADLILTQLCVYPTSSRSSRKASLGDWSTSCSAHAVSLCLPQLNYHRHATPSKPSDWDTVLQLFTIIAYEQKTDCPEEKGAIRYSVWEMYKRAEQGTEVAVNANELEIITLVLSS</sequence>
<keyword evidence="2" id="KW-1185">Reference proteome</keyword>
<evidence type="ECO:0000313" key="2">
    <source>
        <dbReference type="Proteomes" id="UP000053201"/>
    </source>
</evidence>
<evidence type="ECO:0000313" key="1">
    <source>
        <dbReference type="EMBL" id="KNC96073.1"/>
    </source>
</evidence>
<gene>
    <name evidence="1" type="ORF">SPPG_08464</name>
</gene>
<accession>A0A0L0H5V0</accession>
<reference evidence="1 2" key="1">
    <citation type="submission" date="2009-08" db="EMBL/GenBank/DDBJ databases">
        <title>The Genome Sequence of Spizellomyces punctatus strain DAOM BR117.</title>
        <authorList>
            <consortium name="The Broad Institute Genome Sequencing Platform"/>
            <person name="Russ C."/>
            <person name="Cuomo C."/>
            <person name="Shea T."/>
            <person name="Young S.K."/>
            <person name="Zeng Q."/>
            <person name="Koehrsen M."/>
            <person name="Haas B."/>
            <person name="Borodovsky M."/>
            <person name="Guigo R."/>
            <person name="Alvarado L."/>
            <person name="Berlin A."/>
            <person name="Bochicchio J."/>
            <person name="Borenstein D."/>
            <person name="Chapman S."/>
            <person name="Chen Z."/>
            <person name="Engels R."/>
            <person name="Freedman E."/>
            <person name="Gellesch M."/>
            <person name="Goldberg J."/>
            <person name="Griggs A."/>
            <person name="Gujja S."/>
            <person name="Heiman D."/>
            <person name="Hepburn T."/>
            <person name="Howarth C."/>
            <person name="Jen D."/>
            <person name="Larson L."/>
            <person name="Lewis B."/>
            <person name="Mehta T."/>
            <person name="Park D."/>
            <person name="Pearson M."/>
            <person name="Roberts A."/>
            <person name="Saif S."/>
            <person name="Shenoy N."/>
            <person name="Sisk P."/>
            <person name="Stolte C."/>
            <person name="Sykes S."/>
            <person name="Thomson T."/>
            <person name="Walk T."/>
            <person name="White J."/>
            <person name="Yandava C."/>
            <person name="Burger G."/>
            <person name="Gray M.W."/>
            <person name="Holland P.W.H."/>
            <person name="King N."/>
            <person name="Lang F.B.F."/>
            <person name="Roger A.J."/>
            <person name="Ruiz-Trillo I."/>
            <person name="Lander E."/>
            <person name="Nusbaum C."/>
        </authorList>
    </citation>
    <scope>NUCLEOTIDE SEQUENCE [LARGE SCALE GENOMIC DNA]</scope>
    <source>
        <strain evidence="1 2">DAOM BR117</strain>
    </source>
</reference>
<protein>
    <submittedName>
        <fullName evidence="1">Uncharacterized protein</fullName>
    </submittedName>
</protein>
<dbReference type="InParanoid" id="A0A0L0H5V0"/>